<feature type="transmembrane region" description="Helical" evidence="7">
    <location>
        <begin position="491"/>
        <end position="512"/>
    </location>
</feature>
<proteinExistence type="predicted"/>
<feature type="transmembrane region" description="Helical" evidence="7">
    <location>
        <begin position="12"/>
        <end position="29"/>
    </location>
</feature>
<dbReference type="PANTHER" id="PTHR30509">
    <property type="entry name" value="P-HYDROXYBENZOIC ACID EFFLUX PUMP SUBUNIT-RELATED"/>
    <property type="match status" value="1"/>
</dbReference>
<feature type="transmembrane region" description="Helical" evidence="7">
    <location>
        <begin position="418"/>
        <end position="437"/>
    </location>
</feature>
<comment type="caution">
    <text evidence="8">The sequence shown here is derived from an EMBL/GenBank/DDBJ whole genome shotgun (WGS) entry which is preliminary data.</text>
</comment>
<keyword evidence="2" id="KW-0813">Transport</keyword>
<dbReference type="PANTHER" id="PTHR30509:SF9">
    <property type="entry name" value="MULTIDRUG RESISTANCE PROTEIN MDTO"/>
    <property type="match status" value="1"/>
</dbReference>
<feature type="transmembrane region" description="Helical" evidence="7">
    <location>
        <begin position="362"/>
        <end position="387"/>
    </location>
</feature>
<feature type="transmembrane region" description="Helical" evidence="7">
    <location>
        <begin position="56"/>
        <end position="77"/>
    </location>
</feature>
<organism evidence="8 9">
    <name type="scientific">Rhodopseudomonas palustris</name>
    <dbReference type="NCBI Taxonomy" id="1076"/>
    <lineage>
        <taxon>Bacteria</taxon>
        <taxon>Pseudomonadati</taxon>
        <taxon>Pseudomonadota</taxon>
        <taxon>Alphaproteobacteria</taxon>
        <taxon>Hyphomicrobiales</taxon>
        <taxon>Nitrobacteraceae</taxon>
        <taxon>Rhodopseudomonas</taxon>
    </lineage>
</organism>
<name>A0A323UKD7_RHOPL</name>
<evidence type="ECO:0000313" key="9">
    <source>
        <dbReference type="Proteomes" id="UP000248134"/>
    </source>
</evidence>
<keyword evidence="6 7" id="KW-0472">Membrane</keyword>
<protein>
    <submittedName>
        <fullName evidence="8">FUSC family protein</fullName>
    </submittedName>
</protein>
<evidence type="ECO:0000256" key="4">
    <source>
        <dbReference type="ARBA" id="ARBA00022692"/>
    </source>
</evidence>
<evidence type="ECO:0000313" key="8">
    <source>
        <dbReference type="EMBL" id="PZA12677.1"/>
    </source>
</evidence>
<reference evidence="8 9" key="1">
    <citation type="submission" date="2018-06" db="EMBL/GenBank/DDBJ databases">
        <title>Draft Whole-Genome Sequence of the purple photosynthetic bacterium Rhodospeudomonas palustris XCP.</title>
        <authorList>
            <person name="Rayyan A."/>
            <person name="Meyer T.E."/>
            <person name="Kyndt J.A."/>
        </authorList>
    </citation>
    <scope>NUCLEOTIDE SEQUENCE [LARGE SCALE GENOMIC DNA]</scope>
    <source>
        <strain evidence="8 9">XCP</strain>
    </source>
</reference>
<dbReference type="GO" id="GO:0022857">
    <property type="term" value="F:transmembrane transporter activity"/>
    <property type="evidence" value="ECO:0007669"/>
    <property type="project" value="InterPro"/>
</dbReference>
<dbReference type="Proteomes" id="UP000248134">
    <property type="component" value="Unassembled WGS sequence"/>
</dbReference>
<evidence type="ECO:0000256" key="6">
    <source>
        <dbReference type="ARBA" id="ARBA00023136"/>
    </source>
</evidence>
<dbReference type="InterPro" id="IPR006726">
    <property type="entry name" value="PHBA_efflux_AaeB/fusaric-R"/>
</dbReference>
<sequence>MSLPDEQQWLFAFKTFAAAMLAMAIGLWLDLPRPYWAVATVYITSHPLSGTTRSKAVFRVLGTLIGACVAVAIVPNLAGAPPLLVLAIALWSALCIYVSVLDRSPRSYVAMLAGYTTALIGFPTVDTPNQIFDIALARTEEIVLGITCAAVVSSVVFPRSVGPLAAQRVKAWFKHAHASVRDAVSLDKSPAAETHRLQLAADSADIENLVTFLSYDTNLDLSATRWIKQLQPRMLLLLPVMSSVADRLDELQPLGGPSAPVAALVERTRVWMEGDEPGDAAVRDALLADVQAEIDQRPHRGAWRDLVELGLLMRLRDLLNIQSDCIALAAATTGNATTLDAPLHYPIEQHVAVVRHQDHGMALLAAFVTLFTVILCCSFWIICAWPAGGTAAMMATVGTSLFAARDDPYPSIVGLTKWTIVAAFAAAAYLLLILPAVHNFESLALVLAPAFILYGVLMGAPATYPVGLGLAVNTGSLIALQEMYTFDTASFLNSTVAVVTGTGLAALVTAVLRPVGAEWSALRLINANRATLAQAADISNENQRASVAGLMIDRMMLLAPRAAAAGHTMPEALRELRAGFNILDLHRARRELHRGARRRLEVLLIRLERHYASASSAPPAGLLRTLDRALAALRDEPSATARRAVLGLVGLRRCLFPTAKPPRLAPQEAT</sequence>
<dbReference type="EMBL" id="QKQS01000012">
    <property type="protein sequence ID" value="PZA12677.1"/>
    <property type="molecule type" value="Genomic_DNA"/>
</dbReference>
<feature type="transmembrane region" description="Helical" evidence="7">
    <location>
        <begin position="83"/>
        <end position="101"/>
    </location>
</feature>
<keyword evidence="3" id="KW-1003">Cell membrane</keyword>
<evidence type="ECO:0000256" key="3">
    <source>
        <dbReference type="ARBA" id="ARBA00022475"/>
    </source>
</evidence>
<dbReference type="OrthoDB" id="9807111at2"/>
<comment type="subcellular location">
    <subcellularLocation>
        <location evidence="1">Cell membrane</location>
        <topology evidence="1">Multi-pass membrane protein</topology>
    </subcellularLocation>
</comment>
<feature type="transmembrane region" description="Helical" evidence="7">
    <location>
        <begin position="444"/>
        <end position="471"/>
    </location>
</feature>
<dbReference type="Pfam" id="PF04632">
    <property type="entry name" value="FUSC"/>
    <property type="match status" value="1"/>
</dbReference>
<evidence type="ECO:0000256" key="1">
    <source>
        <dbReference type="ARBA" id="ARBA00004651"/>
    </source>
</evidence>
<keyword evidence="4 7" id="KW-0812">Transmembrane</keyword>
<dbReference type="RefSeq" id="WP_110785334.1">
    <property type="nucleotide sequence ID" value="NZ_QKQS01000012.1"/>
</dbReference>
<gene>
    <name evidence="8" type="ORF">DNX69_07200</name>
</gene>
<dbReference type="GO" id="GO:0005886">
    <property type="term" value="C:plasma membrane"/>
    <property type="evidence" value="ECO:0007669"/>
    <property type="project" value="UniProtKB-SubCell"/>
</dbReference>
<keyword evidence="5 7" id="KW-1133">Transmembrane helix</keyword>
<dbReference type="AlphaFoldDB" id="A0A323UKD7"/>
<evidence type="ECO:0000256" key="2">
    <source>
        <dbReference type="ARBA" id="ARBA00022448"/>
    </source>
</evidence>
<evidence type="ECO:0000256" key="7">
    <source>
        <dbReference type="SAM" id="Phobius"/>
    </source>
</evidence>
<evidence type="ECO:0000256" key="5">
    <source>
        <dbReference type="ARBA" id="ARBA00022989"/>
    </source>
</evidence>
<accession>A0A323UKD7</accession>